<keyword evidence="2" id="KW-1185">Reference proteome</keyword>
<proteinExistence type="predicted"/>
<evidence type="ECO:0000313" key="1">
    <source>
        <dbReference type="EMBL" id="GFY44596.1"/>
    </source>
</evidence>
<dbReference type="Proteomes" id="UP000886998">
    <property type="component" value="Unassembled WGS sequence"/>
</dbReference>
<evidence type="ECO:0000313" key="2">
    <source>
        <dbReference type="Proteomes" id="UP000886998"/>
    </source>
</evidence>
<gene>
    <name evidence="1" type="ORF">TNIN_365931</name>
</gene>
<dbReference type="EMBL" id="BMAV01004299">
    <property type="protein sequence ID" value="GFY44596.1"/>
    <property type="molecule type" value="Genomic_DNA"/>
</dbReference>
<reference evidence="1" key="1">
    <citation type="submission" date="2020-08" db="EMBL/GenBank/DDBJ databases">
        <title>Multicomponent nature underlies the extraordinary mechanical properties of spider dragline silk.</title>
        <authorList>
            <person name="Kono N."/>
            <person name="Nakamura H."/>
            <person name="Mori M."/>
            <person name="Yoshida Y."/>
            <person name="Ohtoshi R."/>
            <person name="Malay A.D."/>
            <person name="Moran D.A.P."/>
            <person name="Tomita M."/>
            <person name="Numata K."/>
            <person name="Arakawa K."/>
        </authorList>
    </citation>
    <scope>NUCLEOTIDE SEQUENCE</scope>
</reference>
<dbReference type="AlphaFoldDB" id="A0A8X7BTS2"/>
<organism evidence="1 2">
    <name type="scientific">Trichonephila inaurata madagascariensis</name>
    <dbReference type="NCBI Taxonomy" id="2747483"/>
    <lineage>
        <taxon>Eukaryota</taxon>
        <taxon>Metazoa</taxon>
        <taxon>Ecdysozoa</taxon>
        <taxon>Arthropoda</taxon>
        <taxon>Chelicerata</taxon>
        <taxon>Arachnida</taxon>
        <taxon>Araneae</taxon>
        <taxon>Araneomorphae</taxon>
        <taxon>Entelegynae</taxon>
        <taxon>Araneoidea</taxon>
        <taxon>Nephilidae</taxon>
        <taxon>Trichonephila</taxon>
        <taxon>Trichonephila inaurata</taxon>
    </lineage>
</organism>
<name>A0A8X7BTS2_9ARAC</name>
<sequence>MSCLSRTRTSAYDIFDDNYQAHEFWLIDEGKLNKSQLQSNRFFKKKNYNFVQSTQDSSLVLTGQEYAEPTEIQS</sequence>
<protein>
    <submittedName>
        <fullName evidence="1">Uncharacterized protein</fullName>
    </submittedName>
</protein>
<comment type="caution">
    <text evidence="1">The sequence shown here is derived from an EMBL/GenBank/DDBJ whole genome shotgun (WGS) entry which is preliminary data.</text>
</comment>
<accession>A0A8X7BTS2</accession>